<sequence>MPSLALDSKTISVGKKTPWSVHSKTLRGGTQEGVELVEIDNGKLSFAVLPTRGMGIWKGKCGELELGWNSPVKNPVHPTYVNALDNGGIGWLRGFNEWIVRCGLSSMGAPGKDVIVDNNGNALEAFLPLHGNIANLPAHTLSIEITEEEIILRGTVDETMMFGPALRLETEIRTSFGSSSLSIIDTVTNLGDNPTEHELLYHVNYGAPLLEQDAKFSAPFKQLAPRDPRAAEGIDVYDHFDAPLPGFVEQAYFFELAGKSGSKETLAMLKNAAGDQASLVRFSLKDFPCFTLWKNTAGQNDGYVTGLEPSTNYPNTRRFEREKGRIITLAGGESRKTTLVVEALDTKKAIKSVEAEIKALQKGAKGKVHSEAIERFSDI</sequence>
<dbReference type="Proteomes" id="UP000526501">
    <property type="component" value="Unassembled WGS sequence"/>
</dbReference>
<dbReference type="CDD" id="cd09023">
    <property type="entry name" value="Aldose_epim_Ec_c4013"/>
    <property type="match status" value="1"/>
</dbReference>
<dbReference type="GO" id="GO:0030246">
    <property type="term" value="F:carbohydrate binding"/>
    <property type="evidence" value="ECO:0007669"/>
    <property type="project" value="InterPro"/>
</dbReference>
<protein>
    <submittedName>
        <fullName evidence="1">Aldose 1-epimerase family protein</fullName>
    </submittedName>
</protein>
<dbReference type="Pfam" id="PF14486">
    <property type="entry name" value="DUF4432"/>
    <property type="match status" value="1"/>
</dbReference>
<dbReference type="AlphaFoldDB" id="A0A7X1B4Q7"/>
<evidence type="ECO:0000313" key="2">
    <source>
        <dbReference type="Proteomes" id="UP000526501"/>
    </source>
</evidence>
<dbReference type="GO" id="GO:0005975">
    <property type="term" value="P:carbohydrate metabolic process"/>
    <property type="evidence" value="ECO:0007669"/>
    <property type="project" value="InterPro"/>
</dbReference>
<dbReference type="InterPro" id="IPR011013">
    <property type="entry name" value="Gal_mutarotase_sf_dom"/>
</dbReference>
<gene>
    <name evidence="1" type="ORF">H5P27_05915</name>
</gene>
<accession>A0A7X1B4Q7</accession>
<dbReference type="GO" id="GO:0003824">
    <property type="term" value="F:catalytic activity"/>
    <property type="evidence" value="ECO:0007669"/>
    <property type="project" value="InterPro"/>
</dbReference>
<dbReference type="SUPFAM" id="SSF74650">
    <property type="entry name" value="Galactose mutarotase-like"/>
    <property type="match status" value="1"/>
</dbReference>
<reference evidence="1 2" key="1">
    <citation type="submission" date="2020-07" db="EMBL/GenBank/DDBJ databases">
        <authorList>
            <person name="Feng X."/>
        </authorList>
    </citation>
    <scope>NUCLEOTIDE SEQUENCE [LARGE SCALE GENOMIC DNA]</scope>
    <source>
        <strain evidence="1 2">JCM23202</strain>
    </source>
</reference>
<organism evidence="1 2">
    <name type="scientific">Pelagicoccus albus</name>
    <dbReference type="NCBI Taxonomy" id="415222"/>
    <lineage>
        <taxon>Bacteria</taxon>
        <taxon>Pseudomonadati</taxon>
        <taxon>Verrucomicrobiota</taxon>
        <taxon>Opitutia</taxon>
        <taxon>Puniceicoccales</taxon>
        <taxon>Pelagicoccaceae</taxon>
        <taxon>Pelagicoccus</taxon>
    </lineage>
</organism>
<name>A0A7X1B4Q7_9BACT</name>
<proteinExistence type="predicted"/>
<dbReference type="Gene3D" id="2.70.98.10">
    <property type="match status" value="1"/>
</dbReference>
<comment type="caution">
    <text evidence="1">The sequence shown here is derived from an EMBL/GenBank/DDBJ whole genome shotgun (WGS) entry which is preliminary data.</text>
</comment>
<evidence type="ECO:0000313" key="1">
    <source>
        <dbReference type="EMBL" id="MBC2605575.1"/>
    </source>
</evidence>
<keyword evidence="2" id="KW-1185">Reference proteome</keyword>
<dbReference type="InterPro" id="IPR014718">
    <property type="entry name" value="GH-type_carb-bd"/>
</dbReference>
<dbReference type="RefSeq" id="WP_185659447.1">
    <property type="nucleotide sequence ID" value="NZ_CAWPOO010000006.1"/>
</dbReference>
<dbReference type="EMBL" id="JACHVC010000006">
    <property type="protein sequence ID" value="MBC2605575.1"/>
    <property type="molecule type" value="Genomic_DNA"/>
</dbReference>
<dbReference type="InterPro" id="IPR027839">
    <property type="entry name" value="DUF4432"/>
</dbReference>